<reference evidence="1 2" key="1">
    <citation type="journal article" date="2021" name="Elife">
        <title>Chloroplast acquisition without the gene transfer in kleptoplastic sea slugs, Plakobranchus ocellatus.</title>
        <authorList>
            <person name="Maeda T."/>
            <person name="Takahashi S."/>
            <person name="Yoshida T."/>
            <person name="Shimamura S."/>
            <person name="Takaki Y."/>
            <person name="Nagai Y."/>
            <person name="Toyoda A."/>
            <person name="Suzuki Y."/>
            <person name="Arimoto A."/>
            <person name="Ishii H."/>
            <person name="Satoh N."/>
            <person name="Nishiyama T."/>
            <person name="Hasebe M."/>
            <person name="Maruyama T."/>
            <person name="Minagawa J."/>
            <person name="Obokata J."/>
            <person name="Shigenobu S."/>
        </authorList>
    </citation>
    <scope>NUCLEOTIDE SEQUENCE [LARGE SCALE GENOMIC DNA]</scope>
</reference>
<evidence type="ECO:0000313" key="2">
    <source>
        <dbReference type="Proteomes" id="UP000735302"/>
    </source>
</evidence>
<name>A0AAV4ATP6_9GAST</name>
<organism evidence="1 2">
    <name type="scientific">Plakobranchus ocellatus</name>
    <dbReference type="NCBI Taxonomy" id="259542"/>
    <lineage>
        <taxon>Eukaryota</taxon>
        <taxon>Metazoa</taxon>
        <taxon>Spiralia</taxon>
        <taxon>Lophotrochozoa</taxon>
        <taxon>Mollusca</taxon>
        <taxon>Gastropoda</taxon>
        <taxon>Heterobranchia</taxon>
        <taxon>Euthyneura</taxon>
        <taxon>Panpulmonata</taxon>
        <taxon>Sacoglossa</taxon>
        <taxon>Placobranchoidea</taxon>
        <taxon>Plakobranchidae</taxon>
        <taxon>Plakobranchus</taxon>
    </lineage>
</organism>
<protein>
    <submittedName>
        <fullName evidence="1">Uncharacterized protein</fullName>
    </submittedName>
</protein>
<sequence>MRTSTGLIIPTNVKTTHMYEDDDNTCNDEVDENVDGTLRHTCLPEFLCKLHVKDAHVLWNRLAMARTRITH</sequence>
<evidence type="ECO:0000313" key="1">
    <source>
        <dbReference type="EMBL" id="GFO10188.1"/>
    </source>
</evidence>
<gene>
    <name evidence="1" type="ORF">PoB_003669300</name>
</gene>
<dbReference type="Proteomes" id="UP000735302">
    <property type="component" value="Unassembled WGS sequence"/>
</dbReference>
<proteinExistence type="predicted"/>
<keyword evidence="2" id="KW-1185">Reference proteome</keyword>
<comment type="caution">
    <text evidence="1">The sequence shown here is derived from an EMBL/GenBank/DDBJ whole genome shotgun (WGS) entry which is preliminary data.</text>
</comment>
<dbReference type="AlphaFoldDB" id="A0AAV4ATP6"/>
<accession>A0AAV4ATP6</accession>
<dbReference type="EMBL" id="BLXT01004148">
    <property type="protein sequence ID" value="GFO10188.1"/>
    <property type="molecule type" value="Genomic_DNA"/>
</dbReference>